<protein>
    <submittedName>
        <fullName evidence="6">Branched-chain amino acid ABC transporter, amino acid-binding protein</fullName>
    </submittedName>
</protein>
<keyword evidence="3" id="KW-0732">Signal</keyword>
<sequence length="394" mass="42320">MLQRSFITQSYVFFALFSLLLFALSGCASKETGGGASENGEIVIGVEAPLTGDLAAEGQGFKKATSLVAEEINAQGGVFGGKKIKLIFEDDKGAPNEAPLAAQKLVSQGVVAVIGSYNSTATEAAQQVYNDAGILHITPSSTAVHLTEKGYPKFFRMCFIDSAQGAFAAKVMLTDLNAQHIAIIHDNSTYAKGLADWTKVSVEEGGGKVVFFDAINPNESDYSALLTKLKGEEPEAIFFSGYFSQAGLLVKQARDLDIQAPIIGGNATNNEEVIKTAGNKAEGFITITEPQPEDLPYDEAKAFLAAYKEKYKEDPVSVWTVMSADALRVIAEAIDKTESVDSTKLAAYLHNELKDFRGITGPVTYDQHGDRTGTVYAAYRVENGKFTLFVPPSY</sequence>
<accession>A0A2R6XY96</accession>
<comment type="caution">
    <text evidence="6">The sequence shown here is derived from an EMBL/GenBank/DDBJ whole genome shotgun (WGS) entry which is preliminary data.</text>
</comment>
<keyword evidence="4" id="KW-0029">Amino-acid transport</keyword>
<dbReference type="GO" id="GO:0006865">
    <property type="term" value="P:amino acid transport"/>
    <property type="evidence" value="ECO:0007669"/>
    <property type="project" value="UniProtKB-KW"/>
</dbReference>
<evidence type="ECO:0000313" key="7">
    <source>
        <dbReference type="Proteomes" id="UP000244338"/>
    </source>
</evidence>
<dbReference type="PANTHER" id="PTHR47151">
    <property type="entry name" value="LEU/ILE/VAL-BINDING ABC TRANSPORTER SUBUNIT"/>
    <property type="match status" value="1"/>
</dbReference>
<dbReference type="PANTHER" id="PTHR47151:SF2">
    <property type="entry name" value="AMINO ACID BINDING PROTEIN"/>
    <property type="match status" value="1"/>
</dbReference>
<organism evidence="6 7">
    <name type="scientific">Candidatus Carbonibacillus altaicus</name>
    <dbReference type="NCBI Taxonomy" id="2163959"/>
    <lineage>
        <taxon>Bacteria</taxon>
        <taxon>Bacillati</taxon>
        <taxon>Bacillota</taxon>
        <taxon>Bacilli</taxon>
        <taxon>Bacillales</taxon>
        <taxon>Candidatus Carbonibacillus</taxon>
    </lineage>
</organism>
<feature type="domain" description="Leucine-binding protein" evidence="5">
    <location>
        <begin position="41"/>
        <end position="384"/>
    </location>
</feature>
<dbReference type="SUPFAM" id="SSF53822">
    <property type="entry name" value="Periplasmic binding protein-like I"/>
    <property type="match status" value="1"/>
</dbReference>
<dbReference type="Pfam" id="PF13458">
    <property type="entry name" value="Peripla_BP_6"/>
    <property type="match status" value="1"/>
</dbReference>
<dbReference type="InterPro" id="IPR000709">
    <property type="entry name" value="Leu_Ile_Val-bd"/>
</dbReference>
<evidence type="ECO:0000259" key="5">
    <source>
        <dbReference type="Pfam" id="PF13458"/>
    </source>
</evidence>
<dbReference type="PROSITE" id="PS51257">
    <property type="entry name" value="PROKAR_LIPOPROTEIN"/>
    <property type="match status" value="1"/>
</dbReference>
<dbReference type="InterPro" id="IPR028082">
    <property type="entry name" value="Peripla_BP_I"/>
</dbReference>
<evidence type="ECO:0000313" key="6">
    <source>
        <dbReference type="EMBL" id="PTQ55372.1"/>
    </source>
</evidence>
<evidence type="ECO:0000256" key="1">
    <source>
        <dbReference type="ARBA" id="ARBA00010062"/>
    </source>
</evidence>
<gene>
    <name evidence="6" type="ORF">BSOLF_2283</name>
</gene>
<dbReference type="AlphaFoldDB" id="A0A2R6XY96"/>
<keyword evidence="2" id="KW-0813">Transport</keyword>
<dbReference type="EMBL" id="PEBX01000128">
    <property type="protein sequence ID" value="PTQ55372.1"/>
    <property type="molecule type" value="Genomic_DNA"/>
</dbReference>
<evidence type="ECO:0000256" key="2">
    <source>
        <dbReference type="ARBA" id="ARBA00022448"/>
    </source>
</evidence>
<evidence type="ECO:0000256" key="4">
    <source>
        <dbReference type="ARBA" id="ARBA00022970"/>
    </source>
</evidence>
<dbReference type="Gene3D" id="3.40.50.2300">
    <property type="match status" value="2"/>
</dbReference>
<dbReference type="Proteomes" id="UP000244338">
    <property type="component" value="Unassembled WGS sequence"/>
</dbReference>
<dbReference type="CDD" id="cd06342">
    <property type="entry name" value="PBP1_ABC_LIVBP-like"/>
    <property type="match status" value="1"/>
</dbReference>
<evidence type="ECO:0000256" key="3">
    <source>
        <dbReference type="ARBA" id="ARBA00022729"/>
    </source>
</evidence>
<name>A0A2R6XY96_9BACL</name>
<dbReference type="InterPro" id="IPR028081">
    <property type="entry name" value="Leu-bd"/>
</dbReference>
<reference evidence="7" key="1">
    <citation type="journal article" date="2018" name="Sci. Rep.">
        <title>Lignite coal burning seam in the remote Altai Mountains harbors a hydrogen-driven thermophilic microbial community.</title>
        <authorList>
            <person name="Kadnikov V.V."/>
            <person name="Mardanov A.V."/>
            <person name="Ivasenko D.A."/>
            <person name="Antsiferov D.V."/>
            <person name="Beletsky A.V."/>
            <person name="Karnachuk O.V."/>
            <person name="Ravin N.V."/>
        </authorList>
    </citation>
    <scope>NUCLEOTIDE SEQUENCE [LARGE SCALE GENOMIC DNA]</scope>
</reference>
<proteinExistence type="inferred from homology"/>
<dbReference type="PRINTS" id="PR00337">
    <property type="entry name" value="LEUILEVALBP"/>
</dbReference>
<comment type="similarity">
    <text evidence="1">Belongs to the leucine-binding protein family.</text>
</comment>